<accession>Q54E14</accession>
<dbReference type="PhylomeDB" id="Q54E14"/>
<evidence type="ECO:0000313" key="3">
    <source>
        <dbReference type="Proteomes" id="UP000002195"/>
    </source>
</evidence>
<keyword evidence="3" id="KW-1185">Reference proteome</keyword>
<dbReference type="Proteomes" id="UP000002195">
    <property type="component" value="Unassembled WGS sequence"/>
</dbReference>
<dbReference type="HOGENOM" id="CLU_2627126_0_0_1"/>
<dbReference type="VEuPathDB" id="AmoebaDB:DDB_G0291956"/>
<evidence type="ECO:0000256" key="1">
    <source>
        <dbReference type="SAM" id="MobiDB-lite"/>
    </source>
</evidence>
<feature type="compositionally biased region" description="Low complexity" evidence="1">
    <location>
        <begin position="16"/>
        <end position="32"/>
    </location>
</feature>
<reference evidence="2 3" key="1">
    <citation type="journal article" date="2005" name="Nature">
        <title>The genome of the social amoeba Dictyostelium discoideum.</title>
        <authorList>
            <consortium name="The Dictyostelium discoideum Sequencing Consortium"/>
            <person name="Eichinger L."/>
            <person name="Pachebat J.A."/>
            <person name="Glockner G."/>
            <person name="Rajandream M.A."/>
            <person name="Sucgang R."/>
            <person name="Berriman M."/>
            <person name="Song J."/>
            <person name="Olsen R."/>
            <person name="Szafranski K."/>
            <person name="Xu Q."/>
            <person name="Tunggal B."/>
            <person name="Kummerfeld S."/>
            <person name="Madera M."/>
            <person name="Konfortov B.A."/>
            <person name="Rivero F."/>
            <person name="Bankier A.T."/>
            <person name="Lehmann R."/>
            <person name="Hamlin N."/>
            <person name="Davies R."/>
            <person name="Gaudet P."/>
            <person name="Fey P."/>
            <person name="Pilcher K."/>
            <person name="Chen G."/>
            <person name="Saunders D."/>
            <person name="Sodergren E."/>
            <person name="Davis P."/>
            <person name="Kerhornou A."/>
            <person name="Nie X."/>
            <person name="Hall N."/>
            <person name="Anjard C."/>
            <person name="Hemphill L."/>
            <person name="Bason N."/>
            <person name="Farbrother P."/>
            <person name="Desany B."/>
            <person name="Just E."/>
            <person name="Morio T."/>
            <person name="Rost R."/>
            <person name="Churcher C."/>
            <person name="Cooper J."/>
            <person name="Haydock S."/>
            <person name="van Driessche N."/>
            <person name="Cronin A."/>
            <person name="Goodhead I."/>
            <person name="Muzny D."/>
            <person name="Mourier T."/>
            <person name="Pain A."/>
            <person name="Lu M."/>
            <person name="Harper D."/>
            <person name="Lindsay R."/>
            <person name="Hauser H."/>
            <person name="James K."/>
            <person name="Quiles M."/>
            <person name="Madan Babu M."/>
            <person name="Saito T."/>
            <person name="Buchrieser C."/>
            <person name="Wardroper A."/>
            <person name="Felder M."/>
            <person name="Thangavelu M."/>
            <person name="Johnson D."/>
            <person name="Knights A."/>
            <person name="Loulseged H."/>
            <person name="Mungall K."/>
            <person name="Oliver K."/>
            <person name="Price C."/>
            <person name="Quail M.A."/>
            <person name="Urushihara H."/>
            <person name="Hernandez J."/>
            <person name="Rabbinowitsch E."/>
            <person name="Steffen D."/>
            <person name="Sanders M."/>
            <person name="Ma J."/>
            <person name="Kohara Y."/>
            <person name="Sharp S."/>
            <person name="Simmonds M."/>
            <person name="Spiegler S."/>
            <person name="Tivey A."/>
            <person name="Sugano S."/>
            <person name="White B."/>
            <person name="Walker D."/>
            <person name="Woodward J."/>
            <person name="Winckler T."/>
            <person name="Tanaka Y."/>
            <person name="Shaulsky G."/>
            <person name="Schleicher M."/>
            <person name="Weinstock G."/>
            <person name="Rosenthal A."/>
            <person name="Cox E.C."/>
            <person name="Chisholm R.L."/>
            <person name="Gibbs R."/>
            <person name="Loomis W.F."/>
            <person name="Platzer M."/>
            <person name="Kay R.R."/>
            <person name="Williams J."/>
            <person name="Dear P.H."/>
            <person name="Noegel A.A."/>
            <person name="Barrell B."/>
            <person name="Kuspa A."/>
        </authorList>
    </citation>
    <scope>NUCLEOTIDE SEQUENCE [LARGE SCALE GENOMIC DNA]</scope>
    <source>
        <strain evidence="2 3">AX4</strain>
    </source>
</reference>
<proteinExistence type="predicted"/>
<dbReference type="RefSeq" id="XP_629882.1">
    <property type="nucleotide sequence ID" value="XM_629880.1"/>
</dbReference>
<gene>
    <name evidence="2" type="ORF">DDB_G0291956</name>
</gene>
<dbReference type="AlphaFoldDB" id="Q54E14"/>
<dbReference type="PaxDb" id="44689-DDB0219703"/>
<comment type="caution">
    <text evidence="2">The sequence shown here is derived from an EMBL/GenBank/DDBJ whole genome shotgun (WGS) entry which is preliminary data.</text>
</comment>
<sequence>MADDHSTELQLNHTDNNTTNTNNTSTTSTTKNKSAKIDTPKKQTPTNQLSLNKGLDNQLDIIAPPSITRPLSFLEKKQ</sequence>
<dbReference type="InParanoid" id="Q54E14"/>
<evidence type="ECO:0000313" key="2">
    <source>
        <dbReference type="EMBL" id="EAL61508.1"/>
    </source>
</evidence>
<dbReference type="KEGG" id="ddi:DDB_G0291956"/>
<feature type="region of interest" description="Disordered" evidence="1">
    <location>
        <begin position="1"/>
        <end position="56"/>
    </location>
</feature>
<dbReference type="dictyBase" id="DDB_G0291956"/>
<name>Q54E14_DICDI</name>
<feature type="compositionally biased region" description="Polar residues" evidence="1">
    <location>
        <begin position="42"/>
        <end position="51"/>
    </location>
</feature>
<protein>
    <submittedName>
        <fullName evidence="2">Uncharacterized protein</fullName>
    </submittedName>
</protein>
<organism evidence="2 3">
    <name type="scientific">Dictyostelium discoideum</name>
    <name type="common">Social amoeba</name>
    <dbReference type="NCBI Taxonomy" id="44689"/>
    <lineage>
        <taxon>Eukaryota</taxon>
        <taxon>Amoebozoa</taxon>
        <taxon>Evosea</taxon>
        <taxon>Eumycetozoa</taxon>
        <taxon>Dictyostelia</taxon>
        <taxon>Dictyosteliales</taxon>
        <taxon>Dictyosteliaceae</taxon>
        <taxon>Dictyostelium</taxon>
    </lineage>
</organism>
<dbReference type="GeneID" id="8628381"/>
<dbReference type="EMBL" id="AAFI02000186">
    <property type="protein sequence ID" value="EAL61508.1"/>
    <property type="molecule type" value="Genomic_DNA"/>
</dbReference>